<feature type="region of interest" description="Disordered" evidence="1">
    <location>
        <begin position="217"/>
        <end position="257"/>
    </location>
</feature>
<dbReference type="Pfam" id="PF13490">
    <property type="entry name" value="zf-HC2"/>
    <property type="match status" value="1"/>
</dbReference>
<comment type="caution">
    <text evidence="4">The sequence shown here is derived from an EMBL/GenBank/DDBJ whole genome shotgun (WGS) entry which is preliminary data.</text>
</comment>
<evidence type="ECO:0000259" key="3">
    <source>
        <dbReference type="Pfam" id="PF13490"/>
    </source>
</evidence>
<evidence type="ECO:0000313" key="4">
    <source>
        <dbReference type="EMBL" id="MFC4834127.1"/>
    </source>
</evidence>
<dbReference type="Proteomes" id="UP001595909">
    <property type="component" value="Unassembled WGS sequence"/>
</dbReference>
<dbReference type="InterPro" id="IPR027383">
    <property type="entry name" value="Znf_put"/>
</dbReference>
<feature type="transmembrane region" description="Helical" evidence="2">
    <location>
        <begin position="166"/>
        <end position="183"/>
    </location>
</feature>
<feature type="transmembrane region" description="Helical" evidence="2">
    <location>
        <begin position="195"/>
        <end position="212"/>
    </location>
</feature>
<feature type="domain" description="Putative zinc-finger" evidence="3">
    <location>
        <begin position="17"/>
        <end position="51"/>
    </location>
</feature>
<keyword evidence="2" id="KW-0472">Membrane</keyword>
<gene>
    <name evidence="4" type="ORF">ACFPEL_17055</name>
</gene>
<evidence type="ECO:0000313" key="5">
    <source>
        <dbReference type="Proteomes" id="UP001595909"/>
    </source>
</evidence>
<reference evidence="5" key="1">
    <citation type="journal article" date="2019" name="Int. J. Syst. Evol. Microbiol.">
        <title>The Global Catalogue of Microorganisms (GCM) 10K type strain sequencing project: providing services to taxonomists for standard genome sequencing and annotation.</title>
        <authorList>
            <consortium name="The Broad Institute Genomics Platform"/>
            <consortium name="The Broad Institute Genome Sequencing Center for Infectious Disease"/>
            <person name="Wu L."/>
            <person name="Ma J."/>
        </authorList>
    </citation>
    <scope>NUCLEOTIDE SEQUENCE [LARGE SCALE GENOMIC DNA]</scope>
    <source>
        <strain evidence="5">CCUG 50347</strain>
    </source>
</reference>
<sequence>MAGNHGAGRDDQHGVDCDGCREAMSAALDGEADAAEQARIDAHLGGCAACRSWQRDAALVTRHVRTAAVGAGPDLVDRVVDAAPAASVRWRGVSARAGLAAVGLAQAVLGLVSLLGAATHAHAMTDPFMVLGAGMAHATHETAAWNLALGVAFLGGALFTRHLAGLLPVLGAFIAVLAVLSGLDLVAGRVEPGRVVSHLVLVAGFLLGLAVVRSGPRPGTGPSPGARWWRPGGRSVVADDGPTRPAPTPWERESDVA</sequence>
<accession>A0ABV9RL71</accession>
<feature type="transmembrane region" description="Helical" evidence="2">
    <location>
        <begin position="99"/>
        <end position="123"/>
    </location>
</feature>
<keyword evidence="5" id="KW-1185">Reference proteome</keyword>
<keyword evidence="2" id="KW-0812">Transmembrane</keyword>
<evidence type="ECO:0000256" key="1">
    <source>
        <dbReference type="SAM" id="MobiDB-lite"/>
    </source>
</evidence>
<dbReference type="RefSeq" id="WP_274190585.1">
    <property type="nucleotide sequence ID" value="NZ_BAABHN010000038.1"/>
</dbReference>
<dbReference type="EMBL" id="JBHSIM010000038">
    <property type="protein sequence ID" value="MFC4834127.1"/>
    <property type="molecule type" value="Genomic_DNA"/>
</dbReference>
<name>A0ABV9RL71_9PSEU</name>
<keyword evidence="2" id="KW-1133">Transmembrane helix</keyword>
<protein>
    <submittedName>
        <fullName evidence="4">Zf-HC2 domain-containing protein</fullName>
    </submittedName>
</protein>
<organism evidence="4 5">
    <name type="scientific">Actinomycetospora chibensis</name>
    <dbReference type="NCBI Taxonomy" id="663606"/>
    <lineage>
        <taxon>Bacteria</taxon>
        <taxon>Bacillati</taxon>
        <taxon>Actinomycetota</taxon>
        <taxon>Actinomycetes</taxon>
        <taxon>Pseudonocardiales</taxon>
        <taxon>Pseudonocardiaceae</taxon>
        <taxon>Actinomycetospora</taxon>
    </lineage>
</organism>
<feature type="transmembrane region" description="Helical" evidence="2">
    <location>
        <begin position="143"/>
        <end position="159"/>
    </location>
</feature>
<proteinExistence type="predicted"/>
<evidence type="ECO:0000256" key="2">
    <source>
        <dbReference type="SAM" id="Phobius"/>
    </source>
</evidence>